<dbReference type="Proteomes" id="UP001458946">
    <property type="component" value="Unassembled WGS sequence"/>
</dbReference>
<name>A0ABP9VFZ7_9DEIO</name>
<organism evidence="2 3">
    <name type="scientific">Deinococcus xinjiangensis</name>
    <dbReference type="NCBI Taxonomy" id="457454"/>
    <lineage>
        <taxon>Bacteria</taxon>
        <taxon>Thermotogati</taxon>
        <taxon>Deinococcota</taxon>
        <taxon>Deinococci</taxon>
        <taxon>Deinococcales</taxon>
        <taxon>Deinococcaceae</taxon>
        <taxon>Deinococcus</taxon>
    </lineage>
</organism>
<dbReference type="Gene3D" id="3.40.50.1820">
    <property type="entry name" value="alpha/beta hydrolase"/>
    <property type="match status" value="1"/>
</dbReference>
<dbReference type="PRINTS" id="PR00111">
    <property type="entry name" value="ABHYDROLASE"/>
</dbReference>
<protein>
    <submittedName>
        <fullName evidence="2">Monoacylglycerol lipase</fullName>
    </submittedName>
</protein>
<evidence type="ECO:0000313" key="3">
    <source>
        <dbReference type="Proteomes" id="UP001458946"/>
    </source>
</evidence>
<dbReference type="InterPro" id="IPR029058">
    <property type="entry name" value="AB_hydrolase_fold"/>
</dbReference>
<dbReference type="SUPFAM" id="SSF53474">
    <property type="entry name" value="alpha/beta-Hydrolases"/>
    <property type="match status" value="1"/>
</dbReference>
<accession>A0ABP9VFZ7</accession>
<dbReference type="PANTHER" id="PTHR11614">
    <property type="entry name" value="PHOSPHOLIPASE-RELATED"/>
    <property type="match status" value="1"/>
</dbReference>
<evidence type="ECO:0000259" key="1">
    <source>
        <dbReference type="Pfam" id="PF12146"/>
    </source>
</evidence>
<dbReference type="InterPro" id="IPR000073">
    <property type="entry name" value="AB_hydrolase_1"/>
</dbReference>
<dbReference type="Pfam" id="PF12146">
    <property type="entry name" value="Hydrolase_4"/>
    <property type="match status" value="1"/>
</dbReference>
<dbReference type="EMBL" id="BAABRN010000090">
    <property type="protein sequence ID" value="GAA5504144.1"/>
    <property type="molecule type" value="Genomic_DNA"/>
</dbReference>
<feature type="domain" description="Serine aminopeptidase S33" evidence="1">
    <location>
        <begin position="21"/>
        <end position="257"/>
    </location>
</feature>
<dbReference type="InterPro" id="IPR051044">
    <property type="entry name" value="MAG_DAG_Lipase"/>
</dbReference>
<evidence type="ECO:0000313" key="2">
    <source>
        <dbReference type="EMBL" id="GAA5504144.1"/>
    </source>
</evidence>
<gene>
    <name evidence="2" type="ORF">Dxin01_03913</name>
</gene>
<dbReference type="InterPro" id="IPR022742">
    <property type="entry name" value="Hydrolase_4"/>
</dbReference>
<comment type="caution">
    <text evidence="2">The sequence shown here is derived from an EMBL/GenBank/DDBJ whole genome shotgun (WGS) entry which is preliminary data.</text>
</comment>
<proteinExistence type="predicted"/>
<reference evidence="2 3" key="1">
    <citation type="submission" date="2024-02" db="EMBL/GenBank/DDBJ databases">
        <title>Deinococcus xinjiangensis NBRC 107630.</title>
        <authorList>
            <person name="Ichikawa N."/>
            <person name="Katano-Makiyama Y."/>
            <person name="Hidaka K."/>
        </authorList>
    </citation>
    <scope>NUCLEOTIDE SEQUENCE [LARGE SCALE GENOMIC DNA]</scope>
    <source>
        <strain evidence="2 3">NBRC 107630</strain>
    </source>
</reference>
<dbReference type="RefSeq" id="WP_353544110.1">
    <property type="nucleotide sequence ID" value="NZ_BAABRN010000090.1"/>
</dbReference>
<keyword evidence="3" id="KW-1185">Reference proteome</keyword>
<sequence>MEAQSWNVPDVPVKGYVWEAQNPRAAVLLMHGFGEYAHRYIEKYHRLIPALLESGFTVYAYDQRGHGASAGKRAVADMNVLAADHLKARAALREQPLPLFLFGHSMGGLISAASAARDPSGISGVILSSPALLVGAKESAAIKKVAPLLAKVAPALAVTGLPTTHLSRNAAEVAAYEADPQIYHGKVPALSASSMLDLSARLWAQYPNWQLPTLIFHGSADQVTDPSGSRRFAQTIPAADKTHIEFAGGYHELLNDKPSAEVLELILEWLRARTS</sequence>